<dbReference type="KEGG" id="dic:Dpoa569_0002888"/>
<gene>
    <name evidence="2" type="ORF">Dpoa569_0002888</name>
</gene>
<keyword evidence="3" id="KW-1185">Reference proteome</keyword>
<dbReference type="GO" id="GO:0016740">
    <property type="term" value="F:transferase activity"/>
    <property type="evidence" value="ECO:0007669"/>
    <property type="project" value="UniProtKB-KW"/>
</dbReference>
<evidence type="ECO:0000313" key="3">
    <source>
        <dbReference type="Proteomes" id="UP000320591"/>
    </source>
</evidence>
<reference evidence="2 3" key="1">
    <citation type="journal article" date="2019" name="Environ. Microbiol.">
        <title>The phytopathogenic nature of Dickeya aquatica 174/2 and the dynamic early evolution of Dickeya pathogenicity.</title>
        <authorList>
            <person name="Duprey A."/>
            <person name="Taib N."/>
            <person name="Leonard S."/>
            <person name="Garin T."/>
            <person name="Flandrois J.P."/>
            <person name="Nasser W."/>
            <person name="Brochier-Armanet C."/>
            <person name="Reverchon S."/>
        </authorList>
    </citation>
    <scope>NUCLEOTIDE SEQUENCE [LARGE SCALE GENOMIC DNA]</scope>
    <source>
        <strain evidence="2 3">NCPPB 569</strain>
    </source>
</reference>
<keyword evidence="2" id="KW-0808">Transferase</keyword>
<keyword evidence="1" id="KW-1133">Transmembrane helix</keyword>
<evidence type="ECO:0000313" key="2">
    <source>
        <dbReference type="EMBL" id="QDX30939.1"/>
    </source>
</evidence>
<sequence length="123" mass="14281">MLLRLAIMVWKGVCWLMMSLLYVLKLLLTTHYNHRERQNVVFHTVYSGKWLLSDNAAACGRPVVIRDALNHFQPGVELIYFGDESPDQMWGDKKLKDENEAVDMANQMLQRVLGQRHRVLNVA</sequence>
<dbReference type="GeneID" id="302583187"/>
<dbReference type="EMBL" id="CP042220">
    <property type="protein sequence ID" value="QDX30939.1"/>
    <property type="molecule type" value="Genomic_DNA"/>
</dbReference>
<keyword evidence="1" id="KW-0472">Membrane</keyword>
<proteinExistence type="predicted"/>
<dbReference type="AlphaFoldDB" id="A0A5B8HQN9"/>
<dbReference type="Proteomes" id="UP000320591">
    <property type="component" value="Chromosome"/>
</dbReference>
<dbReference type="STRING" id="568768.GCA_000406125_00963"/>
<dbReference type="RefSeq" id="WP_038903546.1">
    <property type="nucleotide sequence ID" value="NZ_CM001975.1"/>
</dbReference>
<protein>
    <submittedName>
        <fullName evidence="2">Glycosyltransferase family 1 protein</fullName>
    </submittedName>
</protein>
<evidence type="ECO:0000256" key="1">
    <source>
        <dbReference type="SAM" id="Phobius"/>
    </source>
</evidence>
<name>A0A5B8HQN9_9GAMM</name>
<keyword evidence="1" id="KW-0812">Transmembrane</keyword>
<feature type="transmembrane region" description="Helical" evidence="1">
    <location>
        <begin position="6"/>
        <end position="28"/>
    </location>
</feature>
<organism evidence="2 3">
    <name type="scientific">Dickeya poaceiphila</name>
    <dbReference type="NCBI Taxonomy" id="568768"/>
    <lineage>
        <taxon>Bacteria</taxon>
        <taxon>Pseudomonadati</taxon>
        <taxon>Pseudomonadota</taxon>
        <taxon>Gammaproteobacteria</taxon>
        <taxon>Enterobacterales</taxon>
        <taxon>Pectobacteriaceae</taxon>
        <taxon>Dickeya</taxon>
    </lineage>
</organism>
<dbReference type="OrthoDB" id="6454999at2"/>
<accession>A0A5B8HQN9</accession>